<feature type="compositionally biased region" description="Pro residues" evidence="1">
    <location>
        <begin position="73"/>
        <end position="83"/>
    </location>
</feature>
<accession>A0AAW0ARY6</accession>
<evidence type="ECO:0000256" key="1">
    <source>
        <dbReference type="SAM" id="MobiDB-lite"/>
    </source>
</evidence>
<organism evidence="2 3">
    <name type="scientific">Favolaschia claudopus</name>
    <dbReference type="NCBI Taxonomy" id="2862362"/>
    <lineage>
        <taxon>Eukaryota</taxon>
        <taxon>Fungi</taxon>
        <taxon>Dikarya</taxon>
        <taxon>Basidiomycota</taxon>
        <taxon>Agaricomycotina</taxon>
        <taxon>Agaricomycetes</taxon>
        <taxon>Agaricomycetidae</taxon>
        <taxon>Agaricales</taxon>
        <taxon>Marasmiineae</taxon>
        <taxon>Mycenaceae</taxon>
        <taxon>Favolaschia</taxon>
    </lineage>
</organism>
<feature type="region of interest" description="Disordered" evidence="1">
    <location>
        <begin position="62"/>
        <end position="138"/>
    </location>
</feature>
<name>A0AAW0ARY6_9AGAR</name>
<evidence type="ECO:0000313" key="2">
    <source>
        <dbReference type="EMBL" id="KAK7015825.1"/>
    </source>
</evidence>
<dbReference type="EMBL" id="JAWWNJ010000053">
    <property type="protein sequence ID" value="KAK7015825.1"/>
    <property type="molecule type" value="Genomic_DNA"/>
</dbReference>
<evidence type="ECO:0000313" key="3">
    <source>
        <dbReference type="Proteomes" id="UP001362999"/>
    </source>
</evidence>
<protein>
    <submittedName>
        <fullName evidence="2">Uncharacterized protein</fullName>
    </submittedName>
</protein>
<dbReference type="Proteomes" id="UP001362999">
    <property type="component" value="Unassembled WGS sequence"/>
</dbReference>
<reference evidence="2 3" key="1">
    <citation type="journal article" date="2024" name="J Genomics">
        <title>Draft genome sequencing and assembly of Favolaschia claudopus CIRM-BRFM 2984 isolated from oak limbs.</title>
        <authorList>
            <person name="Navarro D."/>
            <person name="Drula E."/>
            <person name="Chaduli D."/>
            <person name="Cazenave R."/>
            <person name="Ahrendt S."/>
            <person name="Wang J."/>
            <person name="Lipzen A."/>
            <person name="Daum C."/>
            <person name="Barry K."/>
            <person name="Grigoriev I.V."/>
            <person name="Favel A."/>
            <person name="Rosso M.N."/>
            <person name="Martin F."/>
        </authorList>
    </citation>
    <scope>NUCLEOTIDE SEQUENCE [LARGE SCALE GENOMIC DNA]</scope>
    <source>
        <strain evidence="2 3">CIRM-BRFM 2984</strain>
    </source>
</reference>
<feature type="compositionally biased region" description="Basic residues" evidence="1">
    <location>
        <begin position="1"/>
        <end position="10"/>
    </location>
</feature>
<feature type="region of interest" description="Disordered" evidence="1">
    <location>
        <begin position="1"/>
        <end position="46"/>
    </location>
</feature>
<comment type="caution">
    <text evidence="2">The sequence shown here is derived from an EMBL/GenBank/DDBJ whole genome shotgun (WGS) entry which is preliminary data.</text>
</comment>
<keyword evidence="3" id="KW-1185">Reference proteome</keyword>
<sequence length="138" mass="14664">MHTAGRHMRTQTRPSIPPSCPRFTDSSEAPAALPEVPQPPHPHPKASSAVLCMLSIPSAPHKACNGPTSYLDEPPPTQRPVAPPSFASQSTILSLEIQDHDSLQSPATSPTSLGFSSPLLPKESHAGAEWSGRPWDPP</sequence>
<dbReference type="AlphaFoldDB" id="A0AAW0ARY6"/>
<feature type="compositionally biased region" description="Polar residues" evidence="1">
    <location>
        <begin position="103"/>
        <end position="115"/>
    </location>
</feature>
<proteinExistence type="predicted"/>
<gene>
    <name evidence="2" type="ORF">R3P38DRAFT_3204389</name>
</gene>